<reference evidence="1" key="1">
    <citation type="submission" date="2023-04" db="EMBL/GenBank/DDBJ databases">
        <title>Draft Genome sequencing of Naganishia species isolated from polar environments using Oxford Nanopore Technology.</title>
        <authorList>
            <person name="Leo P."/>
            <person name="Venkateswaran K."/>
        </authorList>
    </citation>
    <scope>NUCLEOTIDE SEQUENCE</scope>
    <source>
        <strain evidence="1">MNA-CCFEE 5425</strain>
    </source>
</reference>
<accession>A0ACC2X3X1</accession>
<sequence>MLSSGANLMQASHAIVRFINTSSTDYRILPAFHVSMAMLACGTLLQLRQDPTNEALDLLSRNELLQASQKLSRVHPMVAMVVSGLERPMGITADIRDFVHSPPSLQHSAQTQEELAGLFDFSDPPFAPEDLGMFTEWIWPDGDWLSGLLMAGANDSSGNFGE</sequence>
<name>A0ACC2X3X1_9TREE</name>
<evidence type="ECO:0000313" key="2">
    <source>
        <dbReference type="Proteomes" id="UP001243375"/>
    </source>
</evidence>
<protein>
    <submittedName>
        <fullName evidence="1">Uncharacterized protein</fullName>
    </submittedName>
</protein>
<proteinExistence type="predicted"/>
<dbReference type="Proteomes" id="UP001243375">
    <property type="component" value="Unassembled WGS sequence"/>
</dbReference>
<dbReference type="EMBL" id="JASBWU010000012">
    <property type="protein sequence ID" value="KAJ9117467.1"/>
    <property type="molecule type" value="Genomic_DNA"/>
</dbReference>
<comment type="caution">
    <text evidence="1">The sequence shown here is derived from an EMBL/GenBank/DDBJ whole genome shotgun (WGS) entry which is preliminary data.</text>
</comment>
<keyword evidence="2" id="KW-1185">Reference proteome</keyword>
<evidence type="ECO:0000313" key="1">
    <source>
        <dbReference type="EMBL" id="KAJ9117467.1"/>
    </source>
</evidence>
<organism evidence="1 2">
    <name type="scientific">Naganishia vaughanmartiniae</name>
    <dbReference type="NCBI Taxonomy" id="1424756"/>
    <lineage>
        <taxon>Eukaryota</taxon>
        <taxon>Fungi</taxon>
        <taxon>Dikarya</taxon>
        <taxon>Basidiomycota</taxon>
        <taxon>Agaricomycotina</taxon>
        <taxon>Tremellomycetes</taxon>
        <taxon>Filobasidiales</taxon>
        <taxon>Filobasidiaceae</taxon>
        <taxon>Naganishia</taxon>
    </lineage>
</organism>
<gene>
    <name evidence="1" type="ORF">QFC22_004317</name>
</gene>